<dbReference type="AlphaFoldDB" id="A0A8K0HHW8"/>
<reference evidence="2" key="1">
    <citation type="submission" date="2020-03" db="EMBL/GenBank/DDBJ databases">
        <title>A high-quality chromosome-level genome assembly of a woody plant with both climbing and erect habits, Rhamnella rubrinervis.</title>
        <authorList>
            <person name="Lu Z."/>
            <person name="Yang Y."/>
            <person name="Zhu X."/>
            <person name="Sun Y."/>
        </authorList>
    </citation>
    <scope>NUCLEOTIDE SEQUENCE</scope>
    <source>
        <strain evidence="2">BYM</strain>
        <tissue evidence="2">Leaf</tissue>
    </source>
</reference>
<protein>
    <submittedName>
        <fullName evidence="2">Uncharacterized protein</fullName>
    </submittedName>
</protein>
<evidence type="ECO:0000313" key="3">
    <source>
        <dbReference type="Proteomes" id="UP000796880"/>
    </source>
</evidence>
<name>A0A8K0HHW8_9ROSA</name>
<evidence type="ECO:0000313" key="2">
    <source>
        <dbReference type="EMBL" id="KAF3453106.1"/>
    </source>
</evidence>
<feature type="signal peptide" evidence="1">
    <location>
        <begin position="1"/>
        <end position="18"/>
    </location>
</feature>
<proteinExistence type="predicted"/>
<feature type="chain" id="PRO_5035424474" evidence="1">
    <location>
        <begin position="19"/>
        <end position="356"/>
    </location>
</feature>
<comment type="caution">
    <text evidence="2">The sequence shown here is derived from an EMBL/GenBank/DDBJ whole genome shotgun (WGS) entry which is preliminary data.</text>
</comment>
<keyword evidence="3" id="KW-1185">Reference proteome</keyword>
<gene>
    <name evidence="2" type="ORF">FNV43_RR03540</name>
</gene>
<accession>A0A8K0HHW8</accession>
<evidence type="ECO:0000256" key="1">
    <source>
        <dbReference type="SAM" id="SignalP"/>
    </source>
</evidence>
<dbReference type="Proteomes" id="UP000796880">
    <property type="component" value="Unassembled WGS sequence"/>
</dbReference>
<dbReference type="EMBL" id="VOIH02000002">
    <property type="protein sequence ID" value="KAF3453106.1"/>
    <property type="molecule type" value="Genomic_DNA"/>
</dbReference>
<keyword evidence="1" id="KW-0732">Signal</keyword>
<organism evidence="2 3">
    <name type="scientific">Rhamnella rubrinervis</name>
    <dbReference type="NCBI Taxonomy" id="2594499"/>
    <lineage>
        <taxon>Eukaryota</taxon>
        <taxon>Viridiplantae</taxon>
        <taxon>Streptophyta</taxon>
        <taxon>Embryophyta</taxon>
        <taxon>Tracheophyta</taxon>
        <taxon>Spermatophyta</taxon>
        <taxon>Magnoliopsida</taxon>
        <taxon>eudicotyledons</taxon>
        <taxon>Gunneridae</taxon>
        <taxon>Pentapetalae</taxon>
        <taxon>rosids</taxon>
        <taxon>fabids</taxon>
        <taxon>Rosales</taxon>
        <taxon>Rhamnaceae</taxon>
        <taxon>rhamnoid group</taxon>
        <taxon>Rhamneae</taxon>
        <taxon>Rhamnella</taxon>
    </lineage>
</organism>
<sequence length="356" mass="40049">MSVAGVLRIILTIGLVSSRNVEGALRLLDLCQSPCDKVFDNVALKIDIMRLLTLWWDFLAVLGEFGLRTNFARGSDLFSPQRFGSLMGFRRLLWLFRGWQGDPLSPFIGIEDFLAVFISDGPGALSDFLPENSSSRFPPLCGQRAHVLREDLSNLAVFLMPALLRLFSRIHSFFVSLSGLGNLNHCIIFASSIGCSEAALSYHFEERFGSSGFTWGSFRVDNWWGCPLLSYSENFGRFIDQDTLDERVWPIHTEPFDPRYLSSPFYGAPQRSAREECERALRAGDLDPREFRGCGLCASRLSVIPVVWSPLWGWLKVNTVFRWLSGGWFAVVPSLVGASLKAIPIHRTRVMPLSEL</sequence>